<keyword evidence="2" id="KW-1133">Transmembrane helix</keyword>
<proteinExistence type="predicted"/>
<gene>
    <name evidence="3" type="ORF">METZ01_LOCUS301610</name>
</gene>
<organism evidence="3">
    <name type="scientific">marine metagenome</name>
    <dbReference type="NCBI Taxonomy" id="408172"/>
    <lineage>
        <taxon>unclassified sequences</taxon>
        <taxon>metagenomes</taxon>
        <taxon>ecological metagenomes</taxon>
    </lineage>
</organism>
<evidence type="ECO:0000313" key="3">
    <source>
        <dbReference type="EMBL" id="SVC48756.1"/>
    </source>
</evidence>
<dbReference type="AlphaFoldDB" id="A0A382MJ30"/>
<accession>A0A382MJ30</accession>
<evidence type="ECO:0000256" key="1">
    <source>
        <dbReference type="SAM" id="MobiDB-lite"/>
    </source>
</evidence>
<feature type="transmembrane region" description="Helical" evidence="2">
    <location>
        <begin position="28"/>
        <end position="49"/>
    </location>
</feature>
<name>A0A382MJ30_9ZZZZ</name>
<reference evidence="3" key="1">
    <citation type="submission" date="2018-05" db="EMBL/GenBank/DDBJ databases">
        <authorList>
            <person name="Lanie J.A."/>
            <person name="Ng W.-L."/>
            <person name="Kazmierczak K.M."/>
            <person name="Andrzejewski T.M."/>
            <person name="Davidsen T.M."/>
            <person name="Wayne K.J."/>
            <person name="Tettelin H."/>
            <person name="Glass J.I."/>
            <person name="Rusch D."/>
            <person name="Podicherti R."/>
            <person name="Tsui H.-C.T."/>
            <person name="Winkler M.E."/>
        </authorList>
    </citation>
    <scope>NUCLEOTIDE SEQUENCE</scope>
</reference>
<keyword evidence="2" id="KW-0472">Membrane</keyword>
<sequence>MIIYFHNEYLNYIEYKEKFAESYVGLSFVIKNILILLVAGGYFYFYFILRNNKKNIEEKSNQKQASIKEESKTSDMVSSLDEFLNDDELNR</sequence>
<keyword evidence="2" id="KW-0812">Transmembrane</keyword>
<feature type="compositionally biased region" description="Basic and acidic residues" evidence="1">
    <location>
        <begin position="63"/>
        <end position="73"/>
    </location>
</feature>
<feature type="region of interest" description="Disordered" evidence="1">
    <location>
        <begin position="63"/>
        <end position="91"/>
    </location>
</feature>
<evidence type="ECO:0000256" key="2">
    <source>
        <dbReference type="SAM" id="Phobius"/>
    </source>
</evidence>
<dbReference type="EMBL" id="UINC01093939">
    <property type="protein sequence ID" value="SVC48756.1"/>
    <property type="molecule type" value="Genomic_DNA"/>
</dbReference>
<protein>
    <submittedName>
        <fullName evidence="3">Uncharacterized protein</fullName>
    </submittedName>
</protein>